<dbReference type="InterPro" id="IPR023136">
    <property type="entry name" value="Api92-like_dom_sf"/>
</dbReference>
<dbReference type="Gene3D" id="3.30.70.1270">
    <property type="entry name" value="Api92-like domains"/>
    <property type="match status" value="1"/>
</dbReference>
<organism evidence="3 4">
    <name type="scientific">Enterobacter agglomerans</name>
    <name type="common">Erwinia herbicola</name>
    <name type="synonym">Pantoea agglomerans</name>
    <dbReference type="NCBI Taxonomy" id="549"/>
    <lineage>
        <taxon>Bacteria</taxon>
        <taxon>Pseudomonadati</taxon>
        <taxon>Pseudomonadota</taxon>
        <taxon>Gammaproteobacteria</taxon>
        <taxon>Enterobacterales</taxon>
        <taxon>Erwiniaceae</taxon>
        <taxon>Pantoea</taxon>
        <taxon>Pantoea agglomerans group</taxon>
    </lineage>
</organism>
<reference evidence="3 4" key="1">
    <citation type="submission" date="2019-11" db="EMBL/GenBank/DDBJ databases">
        <title>Draft Genome Sequence of Plant Growth-Promoting Rhizosphere-Associated Bacteria.</title>
        <authorList>
            <person name="Vasilyev I.Y."/>
            <person name="Radchenko V."/>
            <person name="Ilnitskaya E.V."/>
        </authorList>
    </citation>
    <scope>NUCLEOTIDE SEQUENCE [LARGE SCALE GENOMIC DNA]</scope>
    <source>
        <strain evidence="3 4">VRA_MhP_f</strain>
    </source>
</reference>
<feature type="domain" description="DUF1281" evidence="1">
    <location>
        <begin position="31"/>
        <end position="206"/>
    </location>
</feature>
<dbReference type="Pfam" id="PF06924">
    <property type="entry name" value="DUF1281"/>
    <property type="match status" value="1"/>
</dbReference>
<dbReference type="InterPro" id="IPR041329">
    <property type="entry name" value="YubB_C"/>
</dbReference>
<dbReference type="Proteomes" id="UP000461948">
    <property type="component" value="Unassembled WGS sequence"/>
</dbReference>
<comment type="caution">
    <text evidence="3">The sequence shown here is derived from an EMBL/GenBank/DDBJ whole genome shotgun (WGS) entry which is preliminary data.</text>
</comment>
<dbReference type="Gene3D" id="1.10.3530.10">
    <property type="entry name" value="Api92-like"/>
    <property type="match status" value="1"/>
</dbReference>
<accession>A0A7X2MI58</accession>
<dbReference type="AlphaFoldDB" id="A0A7X2MI58"/>
<evidence type="ECO:0000313" key="3">
    <source>
        <dbReference type="EMBL" id="MSE13625.1"/>
    </source>
</evidence>
<evidence type="ECO:0000313" key="4">
    <source>
        <dbReference type="Proteomes" id="UP000461948"/>
    </source>
</evidence>
<dbReference type="EMBL" id="WKLC01000002">
    <property type="protein sequence ID" value="MSE13625.1"/>
    <property type="molecule type" value="Genomic_DNA"/>
</dbReference>
<proteinExistence type="predicted"/>
<dbReference type="SUPFAM" id="SSF160940">
    <property type="entry name" value="Api92-like"/>
    <property type="match status" value="1"/>
</dbReference>
<evidence type="ECO:0000259" key="1">
    <source>
        <dbReference type="Pfam" id="PF06924"/>
    </source>
</evidence>
<feature type="domain" description="YubB ferredoxin-like" evidence="2">
    <location>
        <begin position="220"/>
        <end position="288"/>
    </location>
</feature>
<dbReference type="Pfam" id="PF18406">
    <property type="entry name" value="DUF1281_C"/>
    <property type="match status" value="1"/>
</dbReference>
<evidence type="ECO:0000259" key="2">
    <source>
        <dbReference type="Pfam" id="PF18406"/>
    </source>
</evidence>
<dbReference type="InterPro" id="IPR009694">
    <property type="entry name" value="DUF1281"/>
</dbReference>
<protein>
    <submittedName>
        <fullName evidence="3">DUF1281 domain-containing protein</fullName>
    </submittedName>
</protein>
<gene>
    <name evidence="3" type="ORF">GKC49_00155</name>
</gene>
<name>A0A7X2MI58_ENTAG</name>
<sequence length="307" mass="33645">MPNWCANRLRVTGLAESVSQVRALMTGGVRPLYARAEAEGIQLFLAGCAGLLRPVTNETYVTYPALTAAGQGEVTPENRAFTQWLVQLRDGAALTDETCNRLHDLWLATGLRSRTWDALDEQARAVMNSLWKRKHSDWSGMSGGSVSEFWSRTGDSSAVADGAADFDMRLLLPTRLDVEINGFNGGLLDGIPGGYEFYIAQYGVKWPVGYALEVGDCGPDFLEVDFDTPWSPPHGRVFETLSSRFSVTVGHWYAESGCSFCGFDLYSDGELTDSLSSQLEWDEEDEDGITCVTGPDWIVNNIGHFGG</sequence>